<organism evidence="1 2">
    <name type="scientific">Sulfitobacter donghicola DSW-25 = KCTC 12864 = JCM 14565</name>
    <dbReference type="NCBI Taxonomy" id="1300350"/>
    <lineage>
        <taxon>Bacteria</taxon>
        <taxon>Pseudomonadati</taxon>
        <taxon>Pseudomonadota</taxon>
        <taxon>Alphaproteobacteria</taxon>
        <taxon>Rhodobacterales</taxon>
        <taxon>Roseobacteraceae</taxon>
        <taxon>Sulfitobacter</taxon>
    </lineage>
</organism>
<gene>
    <name evidence="1" type="ORF">DSW25_05275</name>
</gene>
<evidence type="ECO:0000313" key="1">
    <source>
        <dbReference type="EMBL" id="KEJ87747.1"/>
    </source>
</evidence>
<evidence type="ECO:0008006" key="3">
    <source>
        <dbReference type="Google" id="ProtNLM"/>
    </source>
</evidence>
<name>A0A073IQR0_9RHOB</name>
<sequence length="500" mass="55809">MHPSDFFCFTSDSTLPLRFFRGYAFCDTDLVIGNGGLDQYHRDVPFHEDGRYFMLKKTGPRFVGGADYKGNMKMFTYKSDEGWAFSNSFALLVDKVKERGWSIAVRPEHFATWNLKGAFWQQLWSFDTAVAEISLLPSHSLISIEAGQLSVKVHDNLERFADYETAMENFLNIWLGRAGTLMQTPLKVDITGGVDSRVNLSLFLAASRVFGAPAQMTFNCGAYGRHKDDYAVAKTLSGEFDFALNKKLETDTVSMDSHDMFSLWRLTCLGAYSPLYMPPQTAHPKLVHVMGGGGEGHRPFYAHTNIRAHLQSVRGPLSDANFDTVLQSIYQSIKIAGNKVPPMMLHYREFRDRLHSGLLGNYSIRIMPLASRHLYAATRFKTAQELERNQLLFDIMNAATPELMTQPYDNSSKMPSEACLMHLLDRPQLAPMSGKIYSGTIRPSSNTQGKAHSPLAHLADAAAHTNACDIAAQIAREGKVSHPQDGITIHNALLADLLNI</sequence>
<dbReference type="STRING" id="1300350.Z948_33"/>
<dbReference type="RefSeq" id="WP_025057566.1">
    <property type="nucleotide sequence ID" value="NZ_JAMC01000021.1"/>
</dbReference>
<evidence type="ECO:0000313" key="2">
    <source>
        <dbReference type="Proteomes" id="UP000027734"/>
    </source>
</evidence>
<accession>A0A073IQR0</accession>
<comment type="caution">
    <text evidence="1">The sequence shown here is derived from an EMBL/GenBank/DDBJ whole genome shotgun (WGS) entry which is preliminary data.</text>
</comment>
<dbReference type="OrthoDB" id="7804473at2"/>
<proteinExistence type="predicted"/>
<protein>
    <recommendedName>
        <fullName evidence="3">Asparagine synthetase domain-containing protein</fullName>
    </recommendedName>
</protein>
<dbReference type="Proteomes" id="UP000027734">
    <property type="component" value="Unassembled WGS sequence"/>
</dbReference>
<keyword evidence="2" id="KW-1185">Reference proteome</keyword>
<dbReference type="eggNOG" id="ENOG503356H">
    <property type="taxonomic scope" value="Bacteria"/>
</dbReference>
<dbReference type="AlphaFoldDB" id="A0A073IQR0"/>
<dbReference type="EMBL" id="JAMC01000021">
    <property type="protein sequence ID" value="KEJ87747.1"/>
    <property type="molecule type" value="Genomic_DNA"/>
</dbReference>
<reference evidence="1 2" key="1">
    <citation type="submission" date="2014-01" db="EMBL/GenBank/DDBJ databases">
        <title>Sulfitobacter donghicola JCM 14565 Genome Sequencing.</title>
        <authorList>
            <person name="Lai Q."/>
            <person name="Hong Z."/>
        </authorList>
    </citation>
    <scope>NUCLEOTIDE SEQUENCE [LARGE SCALE GENOMIC DNA]</scope>
    <source>
        <strain evidence="1 2">JCM 14565</strain>
    </source>
</reference>